<name>A0AAV7SQC4_PLEWA</name>
<reference evidence="1" key="1">
    <citation type="journal article" date="2022" name="bioRxiv">
        <title>Sequencing and chromosome-scale assembly of the giantPleurodeles waltlgenome.</title>
        <authorList>
            <person name="Brown T."/>
            <person name="Elewa A."/>
            <person name="Iarovenko S."/>
            <person name="Subramanian E."/>
            <person name="Araus A.J."/>
            <person name="Petzold A."/>
            <person name="Susuki M."/>
            <person name="Suzuki K.-i.T."/>
            <person name="Hayashi T."/>
            <person name="Toyoda A."/>
            <person name="Oliveira C."/>
            <person name="Osipova E."/>
            <person name="Leigh N.D."/>
            <person name="Simon A."/>
            <person name="Yun M.H."/>
        </authorList>
    </citation>
    <scope>NUCLEOTIDE SEQUENCE</scope>
    <source>
        <strain evidence="1">20211129_DDA</strain>
        <tissue evidence="1">Liver</tissue>
    </source>
</reference>
<gene>
    <name evidence="1" type="ORF">NDU88_006602</name>
</gene>
<accession>A0AAV7SQC4</accession>
<protein>
    <submittedName>
        <fullName evidence="1">Uncharacterized protein</fullName>
    </submittedName>
</protein>
<proteinExistence type="predicted"/>
<dbReference type="Proteomes" id="UP001066276">
    <property type="component" value="Chromosome 4_2"/>
</dbReference>
<comment type="caution">
    <text evidence="1">The sequence shown here is derived from an EMBL/GenBank/DDBJ whole genome shotgun (WGS) entry which is preliminary data.</text>
</comment>
<keyword evidence="2" id="KW-1185">Reference proteome</keyword>
<dbReference type="EMBL" id="JANPWB010000008">
    <property type="protein sequence ID" value="KAJ1166194.1"/>
    <property type="molecule type" value="Genomic_DNA"/>
</dbReference>
<dbReference type="AlphaFoldDB" id="A0AAV7SQC4"/>
<evidence type="ECO:0000313" key="1">
    <source>
        <dbReference type="EMBL" id="KAJ1166194.1"/>
    </source>
</evidence>
<sequence>MCSGALPCQSVCTATDPRTPMPPGTEGSSWECPGLALNLLRADKRNQETYDRLSFVSSLACQGAAGKPGRSVG</sequence>
<organism evidence="1 2">
    <name type="scientific">Pleurodeles waltl</name>
    <name type="common">Iberian ribbed newt</name>
    <dbReference type="NCBI Taxonomy" id="8319"/>
    <lineage>
        <taxon>Eukaryota</taxon>
        <taxon>Metazoa</taxon>
        <taxon>Chordata</taxon>
        <taxon>Craniata</taxon>
        <taxon>Vertebrata</taxon>
        <taxon>Euteleostomi</taxon>
        <taxon>Amphibia</taxon>
        <taxon>Batrachia</taxon>
        <taxon>Caudata</taxon>
        <taxon>Salamandroidea</taxon>
        <taxon>Salamandridae</taxon>
        <taxon>Pleurodelinae</taxon>
        <taxon>Pleurodeles</taxon>
    </lineage>
</organism>
<evidence type="ECO:0000313" key="2">
    <source>
        <dbReference type="Proteomes" id="UP001066276"/>
    </source>
</evidence>